<dbReference type="EMBL" id="JBJUIK010000009">
    <property type="protein sequence ID" value="KAL3517590.1"/>
    <property type="molecule type" value="Genomic_DNA"/>
</dbReference>
<comment type="similarity">
    <text evidence="1">Belongs to the LEA type SMP family.</text>
</comment>
<evidence type="ECO:0000313" key="6">
    <source>
        <dbReference type="Proteomes" id="UP001630127"/>
    </source>
</evidence>
<dbReference type="InterPro" id="IPR042971">
    <property type="entry name" value="LEA_SMP"/>
</dbReference>
<name>A0ABD2ZH55_9GENT</name>
<protein>
    <recommendedName>
        <fullName evidence="4">SMP domain-containing protein</fullName>
    </recommendedName>
</protein>
<dbReference type="Pfam" id="PF04927">
    <property type="entry name" value="SMP"/>
    <property type="match status" value="3"/>
</dbReference>
<evidence type="ECO:0000256" key="1">
    <source>
        <dbReference type="ARBA" id="ARBA00010733"/>
    </source>
</evidence>
<evidence type="ECO:0000256" key="2">
    <source>
        <dbReference type="ARBA" id="ARBA00022737"/>
    </source>
</evidence>
<dbReference type="PANTHER" id="PTHR31174">
    <property type="entry name" value="SEED MATURATION FAMILY PROTEIN"/>
    <property type="match status" value="1"/>
</dbReference>
<dbReference type="AlphaFoldDB" id="A0ABD2ZH55"/>
<keyword evidence="6" id="KW-1185">Reference proteome</keyword>
<keyword evidence="2" id="KW-0677">Repeat</keyword>
<feature type="domain" description="SMP" evidence="4">
    <location>
        <begin position="147"/>
        <end position="197"/>
    </location>
</feature>
<feature type="compositionally biased region" description="Basic and acidic residues" evidence="3">
    <location>
        <begin position="150"/>
        <end position="177"/>
    </location>
</feature>
<sequence length="199" mass="21276">MSQNQAQRLEKEPIKYGDLFDVSDVLAKKSVAPKDAAAKQEAENMILGHTQKDGPAALVQSAADINERRGVVGHTQATSVIRDEGVTISEAEISGRRIITEGRYWWRVTIGEALEAAGHSAGEKVVDEGDAAAIQAAEFRATGRGRDATTKLVDDKPVTREDAEKVIGPETRNRPDLSTHPGVVAASVAAAARVNKDIQ</sequence>
<dbReference type="Proteomes" id="UP001630127">
    <property type="component" value="Unassembled WGS sequence"/>
</dbReference>
<feature type="domain" description="SMP" evidence="4">
    <location>
        <begin position="14"/>
        <end position="68"/>
    </location>
</feature>
<dbReference type="PANTHER" id="PTHR31174:SF31">
    <property type="entry name" value="LATE EMBRYOGENESIS ABUNDANT PROTEIN 3"/>
    <property type="match status" value="1"/>
</dbReference>
<reference evidence="5 6" key="1">
    <citation type="submission" date="2024-11" db="EMBL/GenBank/DDBJ databases">
        <title>A near-complete genome assembly of Cinchona calisaya.</title>
        <authorList>
            <person name="Lian D.C."/>
            <person name="Zhao X.W."/>
            <person name="Wei L."/>
        </authorList>
    </citation>
    <scope>NUCLEOTIDE SEQUENCE [LARGE SCALE GENOMIC DNA]</scope>
    <source>
        <tissue evidence="5">Nenye</tissue>
    </source>
</reference>
<feature type="domain" description="SMP" evidence="4">
    <location>
        <begin position="108"/>
        <end position="145"/>
    </location>
</feature>
<feature type="region of interest" description="Disordered" evidence="3">
    <location>
        <begin position="150"/>
        <end position="180"/>
    </location>
</feature>
<proteinExistence type="inferred from homology"/>
<accession>A0ABD2ZH55</accession>
<comment type="caution">
    <text evidence="5">The sequence shown here is derived from an EMBL/GenBank/DDBJ whole genome shotgun (WGS) entry which is preliminary data.</text>
</comment>
<organism evidence="5 6">
    <name type="scientific">Cinchona calisaya</name>
    <dbReference type="NCBI Taxonomy" id="153742"/>
    <lineage>
        <taxon>Eukaryota</taxon>
        <taxon>Viridiplantae</taxon>
        <taxon>Streptophyta</taxon>
        <taxon>Embryophyta</taxon>
        <taxon>Tracheophyta</taxon>
        <taxon>Spermatophyta</taxon>
        <taxon>Magnoliopsida</taxon>
        <taxon>eudicotyledons</taxon>
        <taxon>Gunneridae</taxon>
        <taxon>Pentapetalae</taxon>
        <taxon>asterids</taxon>
        <taxon>lamiids</taxon>
        <taxon>Gentianales</taxon>
        <taxon>Rubiaceae</taxon>
        <taxon>Cinchonoideae</taxon>
        <taxon>Cinchoneae</taxon>
        <taxon>Cinchona</taxon>
    </lineage>
</organism>
<dbReference type="InterPro" id="IPR007011">
    <property type="entry name" value="LEA_SMP_dom"/>
</dbReference>
<evidence type="ECO:0000256" key="3">
    <source>
        <dbReference type="SAM" id="MobiDB-lite"/>
    </source>
</evidence>
<gene>
    <name evidence="5" type="ORF">ACH5RR_020179</name>
</gene>
<evidence type="ECO:0000259" key="4">
    <source>
        <dbReference type="Pfam" id="PF04927"/>
    </source>
</evidence>
<evidence type="ECO:0000313" key="5">
    <source>
        <dbReference type="EMBL" id="KAL3517590.1"/>
    </source>
</evidence>